<name>A0A2S5BH46_9BASI</name>
<dbReference type="AlphaFoldDB" id="A0A2S5BH46"/>
<comment type="caution">
    <text evidence="4">The sequence shown here is derived from an EMBL/GenBank/DDBJ whole genome shotgun (WGS) entry which is preliminary data.</text>
</comment>
<feature type="compositionally biased region" description="Acidic residues" evidence="2">
    <location>
        <begin position="445"/>
        <end position="457"/>
    </location>
</feature>
<keyword evidence="1" id="KW-0175">Coiled coil</keyword>
<accession>A0A2S5BH46</accession>
<feature type="region of interest" description="Disordered" evidence="2">
    <location>
        <begin position="155"/>
        <end position="207"/>
    </location>
</feature>
<dbReference type="Pfam" id="PF03909">
    <property type="entry name" value="BSD"/>
    <property type="match status" value="1"/>
</dbReference>
<dbReference type="GO" id="GO:0005737">
    <property type="term" value="C:cytoplasm"/>
    <property type="evidence" value="ECO:0007669"/>
    <property type="project" value="TreeGrafter"/>
</dbReference>
<organism evidence="4 5">
    <name type="scientific">Rhodotorula taiwanensis</name>
    <dbReference type="NCBI Taxonomy" id="741276"/>
    <lineage>
        <taxon>Eukaryota</taxon>
        <taxon>Fungi</taxon>
        <taxon>Dikarya</taxon>
        <taxon>Basidiomycota</taxon>
        <taxon>Pucciniomycotina</taxon>
        <taxon>Microbotryomycetes</taxon>
        <taxon>Sporidiobolales</taxon>
        <taxon>Sporidiobolaceae</taxon>
        <taxon>Rhodotorula</taxon>
    </lineage>
</organism>
<feature type="coiled-coil region" evidence="1">
    <location>
        <begin position="79"/>
        <end position="124"/>
    </location>
</feature>
<dbReference type="SMART" id="SM00751">
    <property type="entry name" value="BSD"/>
    <property type="match status" value="1"/>
</dbReference>
<evidence type="ECO:0000259" key="3">
    <source>
        <dbReference type="PROSITE" id="PS50858"/>
    </source>
</evidence>
<evidence type="ECO:0000313" key="4">
    <source>
        <dbReference type="EMBL" id="POY76073.1"/>
    </source>
</evidence>
<feature type="region of interest" description="Disordered" evidence="2">
    <location>
        <begin position="1"/>
        <end position="57"/>
    </location>
</feature>
<dbReference type="PANTHER" id="PTHR16019:SF5">
    <property type="entry name" value="BSD DOMAIN-CONTAINING PROTEIN 1"/>
    <property type="match status" value="1"/>
</dbReference>
<dbReference type="PANTHER" id="PTHR16019">
    <property type="entry name" value="SYNAPSE-ASSOCIATED PROTEIN"/>
    <property type="match status" value="1"/>
</dbReference>
<evidence type="ECO:0000256" key="1">
    <source>
        <dbReference type="SAM" id="Coils"/>
    </source>
</evidence>
<proteinExistence type="predicted"/>
<evidence type="ECO:0000256" key="2">
    <source>
        <dbReference type="SAM" id="MobiDB-lite"/>
    </source>
</evidence>
<feature type="compositionally biased region" description="Low complexity" evidence="2">
    <location>
        <begin position="9"/>
        <end position="52"/>
    </location>
</feature>
<dbReference type="InterPro" id="IPR051494">
    <property type="entry name" value="BSD_domain-containing"/>
</dbReference>
<dbReference type="InterPro" id="IPR005607">
    <property type="entry name" value="BSD_dom"/>
</dbReference>
<feature type="compositionally biased region" description="Low complexity" evidence="2">
    <location>
        <begin position="467"/>
        <end position="485"/>
    </location>
</feature>
<feature type="compositionally biased region" description="Basic and acidic residues" evidence="2">
    <location>
        <begin position="181"/>
        <end position="193"/>
    </location>
</feature>
<feature type="region of interest" description="Disordered" evidence="2">
    <location>
        <begin position="445"/>
        <end position="598"/>
    </location>
</feature>
<feature type="compositionally biased region" description="Basic and acidic residues" evidence="2">
    <location>
        <begin position="155"/>
        <end position="174"/>
    </location>
</feature>
<dbReference type="InterPro" id="IPR035925">
    <property type="entry name" value="BSD_dom_sf"/>
</dbReference>
<dbReference type="Gene3D" id="1.10.3970.10">
    <property type="entry name" value="BSD domain"/>
    <property type="match status" value="1"/>
</dbReference>
<dbReference type="PROSITE" id="PS50858">
    <property type="entry name" value="BSD"/>
    <property type="match status" value="1"/>
</dbReference>
<gene>
    <name evidence="4" type="ORF">BMF94_0796</name>
</gene>
<feature type="compositionally biased region" description="Low complexity" evidence="2">
    <location>
        <begin position="502"/>
        <end position="522"/>
    </location>
</feature>
<sequence length="598" mass="63391">MDQLGGFVSTPPRSTTPASAATPAPTASGDTSPDSQSSQATTLASSSGAAMAEPVKPRGLDEEVATLVGGFTSFWGRVKKQSVAALQEAEKQYETARADLSPLLNQAKTQLDHLSEQTRAELQRLAEAPAAPSLSEGADVIIGPDGIPIVLEQHPQQHEAPAKREEATIPPHEDGEGDATAGDKGKGVDRADDTVLPGESAAAQQQSPAAAASAFFSKWQTQLASNPNVKDFSRNLTSIQSNLSTNLHQIQEQLTHLDLTEGQKVADRYLHKGEAWFQEFSAEVAHLAKEAVKVVPPTGPGSTSARSGFERAGTPVMTRRDMILHKLRTDSALLLLDPALPPAASAAAATTDLSSSTSIPDTREGYAAYLASLQEKGGDESIAFQADVERELLEGGEALEQTRDELVPSQIPEEVFWTRYFFRKQGIEKEEERRKKVLQVAQQDDDDFSWDMDDEESVASPRVPQEPAMAATPVPTATSAPTAAPESLDALPDAPVHKSHYAAVPSAPSAPSAVSAVPSISADTSPTASDDRSPRASSDGTSSFDIIGEKSGNPSADEHERGNAGALKSNKVGAGAEQSKPAEPRKDEDEEDEDSDWE</sequence>
<feature type="compositionally biased region" description="Acidic residues" evidence="2">
    <location>
        <begin position="588"/>
        <end position="598"/>
    </location>
</feature>
<keyword evidence="5" id="KW-1185">Reference proteome</keyword>
<dbReference type="STRING" id="741276.A0A2S5BH46"/>
<evidence type="ECO:0000313" key="5">
    <source>
        <dbReference type="Proteomes" id="UP000237144"/>
    </source>
</evidence>
<dbReference type="OrthoDB" id="73788at2759"/>
<dbReference type="EMBL" id="PJQD01000008">
    <property type="protein sequence ID" value="POY76073.1"/>
    <property type="molecule type" value="Genomic_DNA"/>
</dbReference>
<reference evidence="4 5" key="1">
    <citation type="journal article" date="2018" name="Front. Microbiol.">
        <title>Prospects for Fungal Bioremediation of Acidic Radioactive Waste Sites: Characterization and Genome Sequence of Rhodotorula taiwanensis MD1149.</title>
        <authorList>
            <person name="Tkavc R."/>
            <person name="Matrosova V.Y."/>
            <person name="Grichenko O.E."/>
            <person name="Gostincar C."/>
            <person name="Volpe R.P."/>
            <person name="Klimenkova P."/>
            <person name="Gaidamakova E.K."/>
            <person name="Zhou C.E."/>
            <person name="Stewart B.J."/>
            <person name="Lyman M.G."/>
            <person name="Malfatti S.A."/>
            <person name="Rubinfeld B."/>
            <person name="Courtot M."/>
            <person name="Singh J."/>
            <person name="Dalgard C.L."/>
            <person name="Hamilton T."/>
            <person name="Frey K.G."/>
            <person name="Gunde-Cimerman N."/>
            <person name="Dugan L."/>
            <person name="Daly M.J."/>
        </authorList>
    </citation>
    <scope>NUCLEOTIDE SEQUENCE [LARGE SCALE GENOMIC DNA]</scope>
    <source>
        <strain evidence="4 5">MD1149</strain>
    </source>
</reference>
<dbReference type="SUPFAM" id="SSF140383">
    <property type="entry name" value="BSD domain-like"/>
    <property type="match status" value="1"/>
</dbReference>
<dbReference type="Proteomes" id="UP000237144">
    <property type="component" value="Unassembled WGS sequence"/>
</dbReference>
<protein>
    <recommendedName>
        <fullName evidence="3">BSD domain-containing protein</fullName>
    </recommendedName>
</protein>
<feature type="domain" description="BSD" evidence="3">
    <location>
        <begin position="388"/>
        <end position="428"/>
    </location>
</feature>